<accession>A0A087U750</accession>
<dbReference type="EMBL" id="KK118525">
    <property type="protein sequence ID" value="KFM73189.1"/>
    <property type="molecule type" value="Genomic_DNA"/>
</dbReference>
<dbReference type="Proteomes" id="UP000054359">
    <property type="component" value="Unassembled WGS sequence"/>
</dbReference>
<sequence>MPLNIGQISQTVMPPWLVNCPRAISSMKTGAPPAMRQM</sequence>
<proteinExistence type="predicted"/>
<protein>
    <submittedName>
        <fullName evidence="1">Uncharacterized protein</fullName>
    </submittedName>
</protein>
<feature type="non-terminal residue" evidence="1">
    <location>
        <position position="38"/>
    </location>
</feature>
<keyword evidence="2" id="KW-1185">Reference proteome</keyword>
<reference evidence="1 2" key="1">
    <citation type="submission" date="2013-11" db="EMBL/GenBank/DDBJ databases">
        <title>Genome sequencing of Stegodyphus mimosarum.</title>
        <authorList>
            <person name="Bechsgaard J."/>
        </authorList>
    </citation>
    <scope>NUCLEOTIDE SEQUENCE [LARGE SCALE GENOMIC DNA]</scope>
</reference>
<evidence type="ECO:0000313" key="1">
    <source>
        <dbReference type="EMBL" id="KFM73189.1"/>
    </source>
</evidence>
<evidence type="ECO:0000313" key="2">
    <source>
        <dbReference type="Proteomes" id="UP000054359"/>
    </source>
</evidence>
<organism evidence="1 2">
    <name type="scientific">Stegodyphus mimosarum</name>
    <name type="common">African social velvet spider</name>
    <dbReference type="NCBI Taxonomy" id="407821"/>
    <lineage>
        <taxon>Eukaryota</taxon>
        <taxon>Metazoa</taxon>
        <taxon>Ecdysozoa</taxon>
        <taxon>Arthropoda</taxon>
        <taxon>Chelicerata</taxon>
        <taxon>Arachnida</taxon>
        <taxon>Araneae</taxon>
        <taxon>Araneomorphae</taxon>
        <taxon>Entelegynae</taxon>
        <taxon>Eresoidea</taxon>
        <taxon>Eresidae</taxon>
        <taxon>Stegodyphus</taxon>
    </lineage>
</organism>
<name>A0A087U750_STEMI</name>
<dbReference type="AlphaFoldDB" id="A0A087U750"/>
<gene>
    <name evidence="1" type="ORF">X975_11652</name>
</gene>